<dbReference type="Proteomes" id="UP000825679">
    <property type="component" value="Chromosome"/>
</dbReference>
<dbReference type="EMBL" id="CP081150">
    <property type="protein sequence ID" value="QZA76444.1"/>
    <property type="molecule type" value="Genomic_DNA"/>
</dbReference>
<gene>
    <name evidence="1" type="ORF">K4H28_08785</name>
</gene>
<dbReference type="RefSeq" id="WP_221004850.1">
    <property type="nucleotide sequence ID" value="NZ_CP081150.1"/>
</dbReference>
<proteinExistence type="predicted"/>
<evidence type="ECO:0000313" key="2">
    <source>
        <dbReference type="Proteomes" id="UP000825679"/>
    </source>
</evidence>
<organism evidence="1 2">
    <name type="scientific">Deefgea tanakiae</name>
    <dbReference type="NCBI Taxonomy" id="2865840"/>
    <lineage>
        <taxon>Bacteria</taxon>
        <taxon>Pseudomonadati</taxon>
        <taxon>Pseudomonadota</taxon>
        <taxon>Betaproteobacteria</taxon>
        <taxon>Neisseriales</taxon>
        <taxon>Chitinibacteraceae</taxon>
        <taxon>Deefgea</taxon>
    </lineage>
</organism>
<accession>A0ABX8Z6A7</accession>
<dbReference type="PIRSF" id="PIRSF004525">
    <property type="entry name" value="Pilin_peptidase-dep_B_prd"/>
    <property type="match status" value="1"/>
</dbReference>
<dbReference type="InterPro" id="IPR016419">
    <property type="entry name" value="Prepilin_Pept-dep_B_prd"/>
</dbReference>
<dbReference type="PROSITE" id="PS00409">
    <property type="entry name" value="PROKAR_NTER_METHYL"/>
    <property type="match status" value="1"/>
</dbReference>
<evidence type="ECO:0008006" key="3">
    <source>
        <dbReference type="Google" id="ProtNLM"/>
    </source>
</evidence>
<keyword evidence="2" id="KW-1185">Reference proteome</keyword>
<reference evidence="1 2" key="1">
    <citation type="submission" date="2021-08" db="EMBL/GenBank/DDBJ databases">
        <title>complete genome sequencing of Deefgea sp. D25.</title>
        <authorList>
            <person name="Bae J.-W."/>
            <person name="Gim D.-H."/>
        </authorList>
    </citation>
    <scope>NUCLEOTIDE SEQUENCE [LARGE SCALE GENOMIC DNA]</scope>
    <source>
        <strain evidence="1 2">D25</strain>
    </source>
</reference>
<sequence length="225" mass="24316">MSIKSIKRQTGISLIEILVSTAVGLLLLSAAASVAISSLSSNKNSLINGKAAEDLQTMMNTITRDVRRAGYNFNAELGTETDNQRFRKIWFFNETATGSGQFKCMVFRYDRYPESSNLVQPGNGTVDTGDVRGLRLNANQLETLITTTTVVPTTCPTTGWAAISSSANLKLSGTSALTFEPKQVMLMDGSFVVDSLIITLTGNAANANPITISETIQLRNRPIKQ</sequence>
<evidence type="ECO:0000313" key="1">
    <source>
        <dbReference type="EMBL" id="QZA76444.1"/>
    </source>
</evidence>
<protein>
    <recommendedName>
        <fullName evidence="3">Prepilin-type N-terminal cleavage/methylation domain-containing protein</fullName>
    </recommendedName>
</protein>
<dbReference type="InterPro" id="IPR012902">
    <property type="entry name" value="N_methyl_site"/>
</dbReference>
<name>A0ABX8Z6A7_9NEIS</name>